<name>A0A5C6LK89_9BACT</name>
<dbReference type="Gene3D" id="1.25.40.390">
    <property type="match status" value="1"/>
</dbReference>
<proteinExistence type="predicted"/>
<evidence type="ECO:0000313" key="1">
    <source>
        <dbReference type="EMBL" id="TWV95185.1"/>
    </source>
</evidence>
<dbReference type="EMBL" id="VOHS01000040">
    <property type="protein sequence ID" value="TWV95185.1"/>
    <property type="molecule type" value="Genomic_DNA"/>
</dbReference>
<accession>A0A5C6LK89</accession>
<gene>
    <name evidence="1" type="ORF">FEF09_24655</name>
</gene>
<comment type="caution">
    <text evidence="1">The sequence shown here is derived from an EMBL/GenBank/DDBJ whole genome shotgun (WGS) entry which is preliminary data.</text>
</comment>
<sequence>MICRRGHRWYDLRRSGKVNEVMTAIRNGQWQATDTLWPIPSSQILLNPALEQIRDIIEEHCCVAQRWYL</sequence>
<dbReference type="OrthoDB" id="630434at2"/>
<protein>
    <submittedName>
        <fullName evidence="1">RagB/SusD family nutrient uptake outer membrane protein</fullName>
    </submittedName>
</protein>
<dbReference type="Proteomes" id="UP000318815">
    <property type="component" value="Unassembled WGS sequence"/>
</dbReference>
<reference evidence="1 2" key="1">
    <citation type="submission" date="2019-08" db="EMBL/GenBank/DDBJ databases">
        <title>Whole genome sequencing of chitin degrading bacteria Chitinophaga pinensis YS16.</title>
        <authorList>
            <person name="Singh R.P."/>
            <person name="Manchanda G."/>
            <person name="Maurya I.K."/>
            <person name="Joshi N.K."/>
            <person name="Srivastava A.K."/>
        </authorList>
    </citation>
    <scope>NUCLEOTIDE SEQUENCE [LARGE SCALE GENOMIC DNA]</scope>
    <source>
        <strain evidence="1 2">YS-16</strain>
    </source>
</reference>
<dbReference type="SUPFAM" id="SSF48452">
    <property type="entry name" value="TPR-like"/>
    <property type="match status" value="1"/>
</dbReference>
<evidence type="ECO:0000313" key="2">
    <source>
        <dbReference type="Proteomes" id="UP000318815"/>
    </source>
</evidence>
<dbReference type="AlphaFoldDB" id="A0A5C6LK89"/>
<dbReference type="InterPro" id="IPR011990">
    <property type="entry name" value="TPR-like_helical_dom_sf"/>
</dbReference>
<organism evidence="1 2">
    <name type="scientific">Chitinophaga pinensis</name>
    <dbReference type="NCBI Taxonomy" id="79329"/>
    <lineage>
        <taxon>Bacteria</taxon>
        <taxon>Pseudomonadati</taxon>
        <taxon>Bacteroidota</taxon>
        <taxon>Chitinophagia</taxon>
        <taxon>Chitinophagales</taxon>
        <taxon>Chitinophagaceae</taxon>
        <taxon>Chitinophaga</taxon>
    </lineage>
</organism>
<keyword evidence="2" id="KW-1185">Reference proteome</keyword>